<keyword evidence="3" id="KW-1185">Reference proteome</keyword>
<evidence type="ECO:0000256" key="1">
    <source>
        <dbReference type="SAM" id="MobiDB-lite"/>
    </source>
</evidence>
<dbReference type="EMBL" id="CH916368">
    <property type="protein sequence ID" value="EDW03545.1"/>
    <property type="molecule type" value="Genomic_DNA"/>
</dbReference>
<sequence length="58" mass="6665">METEMEMEAETETEMDPKLKQEQKQELELELEPKIYQVLDDACVNDGTEAKHTAAIPI</sequence>
<reference evidence="2 3" key="1">
    <citation type="journal article" date="2007" name="Nature">
        <title>Evolution of genes and genomes on the Drosophila phylogeny.</title>
        <authorList>
            <consortium name="Drosophila 12 Genomes Consortium"/>
            <person name="Clark A.G."/>
            <person name="Eisen M.B."/>
            <person name="Smith D.R."/>
            <person name="Bergman C.M."/>
            <person name="Oliver B."/>
            <person name="Markow T.A."/>
            <person name="Kaufman T.C."/>
            <person name="Kellis M."/>
            <person name="Gelbart W."/>
            <person name="Iyer V.N."/>
            <person name="Pollard D.A."/>
            <person name="Sackton T.B."/>
            <person name="Larracuente A.M."/>
            <person name="Singh N.D."/>
            <person name="Abad J.P."/>
            <person name="Abt D.N."/>
            <person name="Adryan B."/>
            <person name="Aguade M."/>
            <person name="Akashi H."/>
            <person name="Anderson W.W."/>
            <person name="Aquadro C.F."/>
            <person name="Ardell D.H."/>
            <person name="Arguello R."/>
            <person name="Artieri C.G."/>
            <person name="Barbash D.A."/>
            <person name="Barker D."/>
            <person name="Barsanti P."/>
            <person name="Batterham P."/>
            <person name="Batzoglou S."/>
            <person name="Begun D."/>
            <person name="Bhutkar A."/>
            <person name="Blanco E."/>
            <person name="Bosak S.A."/>
            <person name="Bradley R.K."/>
            <person name="Brand A.D."/>
            <person name="Brent M.R."/>
            <person name="Brooks A.N."/>
            <person name="Brown R.H."/>
            <person name="Butlin R.K."/>
            <person name="Caggese C."/>
            <person name="Calvi B.R."/>
            <person name="Bernardo de Carvalho A."/>
            <person name="Caspi A."/>
            <person name="Castrezana S."/>
            <person name="Celniker S.E."/>
            <person name="Chang J.L."/>
            <person name="Chapple C."/>
            <person name="Chatterji S."/>
            <person name="Chinwalla A."/>
            <person name="Civetta A."/>
            <person name="Clifton S.W."/>
            <person name="Comeron J.M."/>
            <person name="Costello J.C."/>
            <person name="Coyne J.A."/>
            <person name="Daub J."/>
            <person name="David R.G."/>
            <person name="Delcher A.L."/>
            <person name="Delehaunty K."/>
            <person name="Do C.B."/>
            <person name="Ebling H."/>
            <person name="Edwards K."/>
            <person name="Eickbush T."/>
            <person name="Evans J.D."/>
            <person name="Filipski A."/>
            <person name="Findeiss S."/>
            <person name="Freyhult E."/>
            <person name="Fulton L."/>
            <person name="Fulton R."/>
            <person name="Garcia A.C."/>
            <person name="Gardiner A."/>
            <person name="Garfield D.A."/>
            <person name="Garvin B.E."/>
            <person name="Gibson G."/>
            <person name="Gilbert D."/>
            <person name="Gnerre S."/>
            <person name="Godfrey J."/>
            <person name="Good R."/>
            <person name="Gotea V."/>
            <person name="Gravely B."/>
            <person name="Greenberg A.J."/>
            <person name="Griffiths-Jones S."/>
            <person name="Gross S."/>
            <person name="Guigo R."/>
            <person name="Gustafson E.A."/>
            <person name="Haerty W."/>
            <person name="Hahn M.W."/>
            <person name="Halligan D.L."/>
            <person name="Halpern A.L."/>
            <person name="Halter G.M."/>
            <person name="Han M.V."/>
            <person name="Heger A."/>
            <person name="Hillier L."/>
            <person name="Hinrichs A.S."/>
            <person name="Holmes I."/>
            <person name="Hoskins R.A."/>
            <person name="Hubisz M.J."/>
            <person name="Hultmark D."/>
            <person name="Huntley M.A."/>
            <person name="Jaffe D.B."/>
            <person name="Jagadeeshan S."/>
            <person name="Jeck W.R."/>
            <person name="Johnson J."/>
            <person name="Jones C.D."/>
            <person name="Jordan W.C."/>
            <person name="Karpen G.H."/>
            <person name="Kataoka E."/>
            <person name="Keightley P.D."/>
            <person name="Kheradpour P."/>
            <person name="Kirkness E.F."/>
            <person name="Koerich L.B."/>
            <person name="Kristiansen K."/>
            <person name="Kudrna D."/>
            <person name="Kulathinal R.J."/>
            <person name="Kumar S."/>
            <person name="Kwok R."/>
            <person name="Lander E."/>
            <person name="Langley C.H."/>
            <person name="Lapoint R."/>
            <person name="Lazzaro B.P."/>
            <person name="Lee S.J."/>
            <person name="Levesque L."/>
            <person name="Li R."/>
            <person name="Lin C.F."/>
            <person name="Lin M.F."/>
            <person name="Lindblad-Toh K."/>
            <person name="Llopart A."/>
            <person name="Long M."/>
            <person name="Low L."/>
            <person name="Lozovsky E."/>
            <person name="Lu J."/>
            <person name="Luo M."/>
            <person name="Machado C.A."/>
            <person name="Makalowski W."/>
            <person name="Marzo M."/>
            <person name="Matsuda M."/>
            <person name="Matzkin L."/>
            <person name="McAllister B."/>
            <person name="McBride C.S."/>
            <person name="McKernan B."/>
            <person name="McKernan K."/>
            <person name="Mendez-Lago M."/>
            <person name="Minx P."/>
            <person name="Mollenhauer M.U."/>
            <person name="Montooth K."/>
            <person name="Mount S.M."/>
            <person name="Mu X."/>
            <person name="Myers E."/>
            <person name="Negre B."/>
            <person name="Newfeld S."/>
            <person name="Nielsen R."/>
            <person name="Noor M.A."/>
            <person name="O'Grady P."/>
            <person name="Pachter L."/>
            <person name="Papaceit M."/>
            <person name="Parisi M.J."/>
            <person name="Parisi M."/>
            <person name="Parts L."/>
            <person name="Pedersen J.S."/>
            <person name="Pesole G."/>
            <person name="Phillippy A.M."/>
            <person name="Ponting C.P."/>
            <person name="Pop M."/>
            <person name="Porcelli D."/>
            <person name="Powell J.R."/>
            <person name="Prohaska S."/>
            <person name="Pruitt K."/>
            <person name="Puig M."/>
            <person name="Quesneville H."/>
            <person name="Ram K.R."/>
            <person name="Rand D."/>
            <person name="Rasmussen M.D."/>
            <person name="Reed L.K."/>
            <person name="Reenan R."/>
            <person name="Reily A."/>
            <person name="Remington K.A."/>
            <person name="Rieger T.T."/>
            <person name="Ritchie M.G."/>
            <person name="Robin C."/>
            <person name="Rogers Y.H."/>
            <person name="Rohde C."/>
            <person name="Rozas J."/>
            <person name="Rubenfield M.J."/>
            <person name="Ruiz A."/>
            <person name="Russo S."/>
            <person name="Salzberg S.L."/>
            <person name="Sanchez-Gracia A."/>
            <person name="Saranga D.J."/>
            <person name="Sato H."/>
            <person name="Schaeffer S.W."/>
            <person name="Schatz M.C."/>
            <person name="Schlenke T."/>
            <person name="Schwartz R."/>
            <person name="Segarra C."/>
            <person name="Singh R.S."/>
            <person name="Sirot L."/>
            <person name="Sirota M."/>
            <person name="Sisneros N.B."/>
            <person name="Smith C.D."/>
            <person name="Smith T.F."/>
            <person name="Spieth J."/>
            <person name="Stage D.E."/>
            <person name="Stark A."/>
            <person name="Stephan W."/>
            <person name="Strausberg R.L."/>
            <person name="Strempel S."/>
            <person name="Sturgill D."/>
            <person name="Sutton G."/>
            <person name="Sutton G.G."/>
            <person name="Tao W."/>
            <person name="Teichmann S."/>
            <person name="Tobari Y.N."/>
            <person name="Tomimura Y."/>
            <person name="Tsolas J.M."/>
            <person name="Valente V.L."/>
            <person name="Venter E."/>
            <person name="Venter J.C."/>
            <person name="Vicario S."/>
            <person name="Vieira F.G."/>
            <person name="Vilella A.J."/>
            <person name="Villasante A."/>
            <person name="Walenz B."/>
            <person name="Wang J."/>
            <person name="Wasserman M."/>
            <person name="Watts T."/>
            <person name="Wilson D."/>
            <person name="Wilson R.K."/>
            <person name="Wing R.A."/>
            <person name="Wolfner M.F."/>
            <person name="Wong A."/>
            <person name="Wong G.K."/>
            <person name="Wu C.I."/>
            <person name="Wu G."/>
            <person name="Yamamoto D."/>
            <person name="Yang H.P."/>
            <person name="Yang S.P."/>
            <person name="Yorke J.A."/>
            <person name="Yoshida K."/>
            <person name="Zdobnov E."/>
            <person name="Zhang P."/>
            <person name="Zhang Y."/>
            <person name="Zimin A.V."/>
            <person name="Baldwin J."/>
            <person name="Abdouelleil A."/>
            <person name="Abdulkadir J."/>
            <person name="Abebe A."/>
            <person name="Abera B."/>
            <person name="Abreu J."/>
            <person name="Acer S.C."/>
            <person name="Aftuck L."/>
            <person name="Alexander A."/>
            <person name="An P."/>
            <person name="Anderson E."/>
            <person name="Anderson S."/>
            <person name="Arachi H."/>
            <person name="Azer M."/>
            <person name="Bachantsang P."/>
            <person name="Barry A."/>
            <person name="Bayul T."/>
            <person name="Berlin A."/>
            <person name="Bessette D."/>
            <person name="Bloom T."/>
            <person name="Blye J."/>
            <person name="Boguslavskiy L."/>
            <person name="Bonnet C."/>
            <person name="Boukhgalter B."/>
            <person name="Bourzgui I."/>
            <person name="Brown A."/>
            <person name="Cahill P."/>
            <person name="Channer S."/>
            <person name="Cheshatsang Y."/>
            <person name="Chuda L."/>
            <person name="Citroen M."/>
            <person name="Collymore A."/>
            <person name="Cooke P."/>
            <person name="Costello M."/>
            <person name="D'Aco K."/>
            <person name="Daza R."/>
            <person name="De Haan G."/>
            <person name="DeGray S."/>
            <person name="DeMaso C."/>
            <person name="Dhargay N."/>
            <person name="Dooley K."/>
            <person name="Dooley E."/>
            <person name="Doricent M."/>
            <person name="Dorje P."/>
            <person name="Dorjee K."/>
            <person name="Dupes A."/>
            <person name="Elong R."/>
            <person name="Falk J."/>
            <person name="Farina A."/>
            <person name="Faro S."/>
            <person name="Ferguson D."/>
            <person name="Fisher S."/>
            <person name="Foley C.D."/>
            <person name="Franke A."/>
            <person name="Friedrich D."/>
            <person name="Gadbois L."/>
            <person name="Gearin G."/>
            <person name="Gearin C.R."/>
            <person name="Giannoukos G."/>
            <person name="Goode T."/>
            <person name="Graham J."/>
            <person name="Grandbois E."/>
            <person name="Grewal S."/>
            <person name="Gyaltsen K."/>
            <person name="Hafez N."/>
            <person name="Hagos B."/>
            <person name="Hall J."/>
            <person name="Henson C."/>
            <person name="Hollinger A."/>
            <person name="Honan T."/>
            <person name="Huard M.D."/>
            <person name="Hughes L."/>
            <person name="Hurhula B."/>
            <person name="Husby M.E."/>
            <person name="Kamat A."/>
            <person name="Kanga B."/>
            <person name="Kashin S."/>
            <person name="Khazanovich D."/>
            <person name="Kisner P."/>
            <person name="Lance K."/>
            <person name="Lara M."/>
            <person name="Lee W."/>
            <person name="Lennon N."/>
            <person name="Letendre F."/>
            <person name="LeVine R."/>
            <person name="Lipovsky A."/>
            <person name="Liu X."/>
            <person name="Liu J."/>
            <person name="Liu S."/>
            <person name="Lokyitsang T."/>
            <person name="Lokyitsang Y."/>
            <person name="Lubonja R."/>
            <person name="Lui A."/>
            <person name="MacDonald P."/>
            <person name="Magnisalis V."/>
            <person name="Maru K."/>
            <person name="Matthews C."/>
            <person name="McCusker W."/>
            <person name="McDonough S."/>
            <person name="Mehta T."/>
            <person name="Meldrim J."/>
            <person name="Meneus L."/>
            <person name="Mihai O."/>
            <person name="Mihalev A."/>
            <person name="Mihova T."/>
            <person name="Mittelman R."/>
            <person name="Mlenga V."/>
            <person name="Montmayeur A."/>
            <person name="Mulrain L."/>
            <person name="Navidi A."/>
            <person name="Naylor J."/>
            <person name="Negash T."/>
            <person name="Nguyen T."/>
            <person name="Nguyen N."/>
            <person name="Nicol R."/>
            <person name="Norbu C."/>
            <person name="Norbu N."/>
            <person name="Novod N."/>
            <person name="O'Neill B."/>
            <person name="Osman S."/>
            <person name="Markiewicz E."/>
            <person name="Oyono O.L."/>
            <person name="Patti C."/>
            <person name="Phunkhang P."/>
            <person name="Pierre F."/>
            <person name="Priest M."/>
            <person name="Raghuraman S."/>
            <person name="Rege F."/>
            <person name="Reyes R."/>
            <person name="Rise C."/>
            <person name="Rogov P."/>
            <person name="Ross K."/>
            <person name="Ryan E."/>
            <person name="Settipalli S."/>
            <person name="Shea T."/>
            <person name="Sherpa N."/>
            <person name="Shi L."/>
            <person name="Shih D."/>
            <person name="Sparrow T."/>
            <person name="Spaulding J."/>
            <person name="Stalker J."/>
            <person name="Stange-Thomann N."/>
            <person name="Stavropoulos S."/>
            <person name="Stone C."/>
            <person name="Strader C."/>
            <person name="Tesfaye S."/>
            <person name="Thomson T."/>
            <person name="Thoulutsang Y."/>
            <person name="Thoulutsang D."/>
            <person name="Topham K."/>
            <person name="Topping I."/>
            <person name="Tsamla T."/>
            <person name="Vassiliev H."/>
            <person name="Vo A."/>
            <person name="Wangchuk T."/>
            <person name="Wangdi T."/>
            <person name="Weiand M."/>
            <person name="Wilkinson J."/>
            <person name="Wilson A."/>
            <person name="Yadav S."/>
            <person name="Young G."/>
            <person name="Yu Q."/>
            <person name="Zembek L."/>
            <person name="Zhong D."/>
            <person name="Zimmer A."/>
            <person name="Zwirko Z."/>
            <person name="Jaffe D.B."/>
            <person name="Alvarez P."/>
            <person name="Brockman W."/>
            <person name="Butler J."/>
            <person name="Chin C."/>
            <person name="Gnerre S."/>
            <person name="Grabherr M."/>
            <person name="Kleber M."/>
            <person name="Mauceli E."/>
            <person name="MacCallum I."/>
        </authorList>
    </citation>
    <scope>NUCLEOTIDE SEQUENCE [LARGE SCALE GENOMIC DNA]</scope>
    <source>
        <strain evidence="3">Tucson 15287-2541.00</strain>
    </source>
</reference>
<evidence type="ECO:0000313" key="2">
    <source>
        <dbReference type="EMBL" id="EDW03545.1"/>
    </source>
</evidence>
<dbReference type="Proteomes" id="UP000001070">
    <property type="component" value="Unassembled WGS sequence"/>
</dbReference>
<evidence type="ECO:0000313" key="3">
    <source>
        <dbReference type="Proteomes" id="UP000001070"/>
    </source>
</evidence>
<dbReference type="AlphaFoldDB" id="B4JE25"/>
<name>B4JE25_DROGR</name>
<dbReference type="HOGENOM" id="CLU_2981233_0_0_1"/>
<feature type="region of interest" description="Disordered" evidence="1">
    <location>
        <begin position="1"/>
        <end position="25"/>
    </location>
</feature>
<feature type="compositionally biased region" description="Acidic residues" evidence="1">
    <location>
        <begin position="1"/>
        <end position="14"/>
    </location>
</feature>
<organism evidence="3">
    <name type="scientific">Drosophila grimshawi</name>
    <name type="common">Hawaiian fruit fly</name>
    <name type="synonym">Idiomyia grimshawi</name>
    <dbReference type="NCBI Taxonomy" id="7222"/>
    <lineage>
        <taxon>Eukaryota</taxon>
        <taxon>Metazoa</taxon>
        <taxon>Ecdysozoa</taxon>
        <taxon>Arthropoda</taxon>
        <taxon>Hexapoda</taxon>
        <taxon>Insecta</taxon>
        <taxon>Pterygota</taxon>
        <taxon>Neoptera</taxon>
        <taxon>Endopterygota</taxon>
        <taxon>Diptera</taxon>
        <taxon>Brachycera</taxon>
        <taxon>Muscomorpha</taxon>
        <taxon>Ephydroidea</taxon>
        <taxon>Drosophilidae</taxon>
        <taxon>Drosophila</taxon>
        <taxon>Hawaiian Drosophila</taxon>
    </lineage>
</organism>
<feature type="compositionally biased region" description="Basic and acidic residues" evidence="1">
    <location>
        <begin position="15"/>
        <end position="25"/>
    </location>
</feature>
<proteinExistence type="predicted"/>
<accession>B4JE25</accession>
<protein>
    <submittedName>
        <fullName evidence="2">GH10443</fullName>
    </submittedName>
</protein>
<dbReference type="InParanoid" id="B4JE25"/>
<gene>
    <name evidence="2" type="primary">Dgri\GH10443</name>
    <name evidence="2" type="ORF">Dgri_GH10443</name>
</gene>